<dbReference type="Proteomes" id="UP000186631">
    <property type="component" value="Unassembled WGS sequence"/>
</dbReference>
<evidence type="ECO:0000256" key="1">
    <source>
        <dbReference type="SAM" id="MobiDB-lite"/>
    </source>
</evidence>
<dbReference type="EMBL" id="MNQV01000229">
    <property type="protein sequence ID" value="OKZ44019.1"/>
    <property type="molecule type" value="Genomic_DNA"/>
</dbReference>
<dbReference type="GO" id="GO:0003677">
    <property type="term" value="F:DNA binding"/>
    <property type="evidence" value="ECO:0007669"/>
    <property type="project" value="InterPro"/>
</dbReference>
<dbReference type="SUPFAM" id="SSF56731">
    <property type="entry name" value="DNA primase core"/>
    <property type="match status" value="1"/>
</dbReference>
<proteinExistence type="predicted"/>
<dbReference type="AlphaFoldDB" id="A0A1Q6IT66"/>
<gene>
    <name evidence="3" type="ORF">BHV80_15950</name>
</gene>
<organism evidence="3 4">
    <name type="scientific">Phocaeicola vulgatus</name>
    <name type="common">Bacteroides vulgatus</name>
    <dbReference type="NCBI Taxonomy" id="821"/>
    <lineage>
        <taxon>Bacteria</taxon>
        <taxon>Pseudomonadati</taxon>
        <taxon>Bacteroidota</taxon>
        <taxon>Bacteroidia</taxon>
        <taxon>Bacteroidales</taxon>
        <taxon>Bacteroidaceae</taxon>
        <taxon>Phocaeicola</taxon>
    </lineage>
</organism>
<feature type="domain" description="Zinc finger CHC2-type" evidence="2">
    <location>
        <begin position="24"/>
        <end position="68"/>
    </location>
</feature>
<dbReference type="Pfam" id="PF13155">
    <property type="entry name" value="Toprim_2"/>
    <property type="match status" value="1"/>
</dbReference>
<evidence type="ECO:0000313" key="4">
    <source>
        <dbReference type="Proteomes" id="UP000186631"/>
    </source>
</evidence>
<dbReference type="RefSeq" id="WP_005832125.1">
    <property type="nucleotide sequence ID" value="NZ_CAXTBS010000014.1"/>
</dbReference>
<reference evidence="3 4" key="1">
    <citation type="journal article" date="2016" name="Nat. Biotechnol.">
        <title>Measurement of bacterial replication rates in microbial communities.</title>
        <authorList>
            <person name="Brown C.T."/>
            <person name="Olm M.R."/>
            <person name="Thomas B.C."/>
            <person name="Banfield J.F."/>
        </authorList>
    </citation>
    <scope>NUCLEOTIDE SEQUENCE [LARGE SCALE GENOMIC DNA]</scope>
    <source>
        <strain evidence="3">42_262</strain>
    </source>
</reference>
<accession>A0A1Q6IT66</accession>
<dbReference type="GO" id="GO:0008270">
    <property type="term" value="F:zinc ion binding"/>
    <property type="evidence" value="ECO:0007669"/>
    <property type="project" value="InterPro"/>
</dbReference>
<feature type="region of interest" description="Disordered" evidence="1">
    <location>
        <begin position="95"/>
        <end position="118"/>
    </location>
</feature>
<dbReference type="Pfam" id="PF01807">
    <property type="entry name" value="Zn_ribbon_DnaG"/>
    <property type="match status" value="1"/>
</dbReference>
<dbReference type="CDD" id="cd01029">
    <property type="entry name" value="TOPRIM_primases"/>
    <property type="match status" value="1"/>
</dbReference>
<name>A0A1Q6IT66_PHOVU</name>
<dbReference type="Gene3D" id="3.40.1360.10">
    <property type="match status" value="1"/>
</dbReference>
<dbReference type="InterPro" id="IPR034154">
    <property type="entry name" value="TOPRIM_DnaG/twinkle"/>
</dbReference>
<dbReference type="InterPro" id="IPR036977">
    <property type="entry name" value="DNA_primase_Znf_CHC2"/>
</dbReference>
<evidence type="ECO:0000313" key="3">
    <source>
        <dbReference type="EMBL" id="OKZ44019.1"/>
    </source>
</evidence>
<dbReference type="SUPFAM" id="SSF57783">
    <property type="entry name" value="Zinc beta-ribbon"/>
    <property type="match status" value="1"/>
</dbReference>
<dbReference type="InterPro" id="IPR002694">
    <property type="entry name" value="Znf_CHC2"/>
</dbReference>
<dbReference type="Gene3D" id="3.90.580.10">
    <property type="entry name" value="Zinc finger, CHC2-type domain"/>
    <property type="match status" value="1"/>
</dbReference>
<protein>
    <submittedName>
        <fullName evidence="3">DNA primase</fullName>
    </submittedName>
</protein>
<comment type="caution">
    <text evidence="3">The sequence shown here is derived from an EMBL/GenBank/DDBJ whole genome shotgun (WGS) entry which is preliminary data.</text>
</comment>
<dbReference type="GeneID" id="86889998"/>
<dbReference type="GO" id="GO:0006260">
    <property type="term" value="P:DNA replication"/>
    <property type="evidence" value="ECO:0007669"/>
    <property type="project" value="InterPro"/>
</dbReference>
<feature type="compositionally biased region" description="Basic and acidic residues" evidence="1">
    <location>
        <begin position="95"/>
        <end position="114"/>
    </location>
</feature>
<evidence type="ECO:0000259" key="2">
    <source>
        <dbReference type="Pfam" id="PF01807"/>
    </source>
</evidence>
<sequence length="288" mass="33092">MTIEEIRDIPIAVFLARMGYEPARRRGDEYWYLAPYREERTASFQLNVRKDIWHDFGTGQGGDIFTLAGEFIGSGDFKAQARFITGIWGGLAPEHKTVSRSGENDREDSHRQESFTKVQSGPLHNSVLLRYLAERGISGDVAMPNCKEIRYTLHGKRYFAIGFRNVSGGYEVRNRFFKASLSPKDISLMDNGSDTCNLFEGFIDCLSWMQLELGCGDDYLVLNSVALLERSFPVLDRYERVNCYLDRDEAGRRTLEALRKRYADKIVDCSSLYKGYKDLNEYLQNKFL</sequence>
<dbReference type="GO" id="GO:0003899">
    <property type="term" value="F:DNA-directed RNA polymerase activity"/>
    <property type="evidence" value="ECO:0007669"/>
    <property type="project" value="InterPro"/>
</dbReference>